<sequence length="57" mass="6442">MLFLKQRLHCPRGRLSKIVENDVGSQGMELTSQGAGTYWYLPPECFELSKTPLISSK</sequence>
<dbReference type="AlphaFoldDB" id="A0A392PY60"/>
<keyword evidence="1" id="KW-0808">Transferase</keyword>
<evidence type="ECO:0000313" key="2">
    <source>
        <dbReference type="Proteomes" id="UP000265520"/>
    </source>
</evidence>
<keyword evidence="1" id="KW-0418">Kinase</keyword>
<protein>
    <submittedName>
        <fullName evidence="1">Tousled-like kinase</fullName>
    </submittedName>
</protein>
<dbReference type="EMBL" id="LXQA010100970">
    <property type="protein sequence ID" value="MCI16459.1"/>
    <property type="molecule type" value="Genomic_DNA"/>
</dbReference>
<name>A0A392PY60_9FABA</name>
<evidence type="ECO:0000313" key="1">
    <source>
        <dbReference type="EMBL" id="MCI16459.1"/>
    </source>
</evidence>
<feature type="non-terminal residue" evidence="1">
    <location>
        <position position="57"/>
    </location>
</feature>
<dbReference type="Proteomes" id="UP000265520">
    <property type="component" value="Unassembled WGS sequence"/>
</dbReference>
<reference evidence="1 2" key="1">
    <citation type="journal article" date="2018" name="Front. Plant Sci.">
        <title>Red Clover (Trifolium pratense) and Zigzag Clover (T. medium) - A Picture of Genomic Similarities and Differences.</title>
        <authorList>
            <person name="Dluhosova J."/>
            <person name="Istvanek J."/>
            <person name="Nedelnik J."/>
            <person name="Repkova J."/>
        </authorList>
    </citation>
    <scope>NUCLEOTIDE SEQUENCE [LARGE SCALE GENOMIC DNA]</scope>
    <source>
        <strain evidence="2">cv. 10/8</strain>
        <tissue evidence="1">Leaf</tissue>
    </source>
</reference>
<keyword evidence="2" id="KW-1185">Reference proteome</keyword>
<accession>A0A392PY60</accession>
<comment type="caution">
    <text evidence="1">The sequence shown here is derived from an EMBL/GenBank/DDBJ whole genome shotgun (WGS) entry which is preliminary data.</text>
</comment>
<dbReference type="GO" id="GO:0016301">
    <property type="term" value="F:kinase activity"/>
    <property type="evidence" value="ECO:0007669"/>
    <property type="project" value="UniProtKB-KW"/>
</dbReference>
<proteinExistence type="predicted"/>
<organism evidence="1 2">
    <name type="scientific">Trifolium medium</name>
    <dbReference type="NCBI Taxonomy" id="97028"/>
    <lineage>
        <taxon>Eukaryota</taxon>
        <taxon>Viridiplantae</taxon>
        <taxon>Streptophyta</taxon>
        <taxon>Embryophyta</taxon>
        <taxon>Tracheophyta</taxon>
        <taxon>Spermatophyta</taxon>
        <taxon>Magnoliopsida</taxon>
        <taxon>eudicotyledons</taxon>
        <taxon>Gunneridae</taxon>
        <taxon>Pentapetalae</taxon>
        <taxon>rosids</taxon>
        <taxon>fabids</taxon>
        <taxon>Fabales</taxon>
        <taxon>Fabaceae</taxon>
        <taxon>Papilionoideae</taxon>
        <taxon>50 kb inversion clade</taxon>
        <taxon>NPAAA clade</taxon>
        <taxon>Hologalegina</taxon>
        <taxon>IRL clade</taxon>
        <taxon>Trifolieae</taxon>
        <taxon>Trifolium</taxon>
    </lineage>
</organism>